<dbReference type="InterPro" id="IPR040372">
    <property type="entry name" value="YaeB-like"/>
</dbReference>
<gene>
    <name evidence="4" type="primary">tsaA</name>
    <name evidence="4" type="ORF">CF392_07650</name>
</gene>
<dbReference type="Pfam" id="PF18389">
    <property type="entry name" value="TrmO_C"/>
    <property type="match status" value="1"/>
</dbReference>
<dbReference type="Gene3D" id="2.40.30.70">
    <property type="entry name" value="YaeB-like"/>
    <property type="match status" value="1"/>
</dbReference>
<dbReference type="InterPro" id="IPR036413">
    <property type="entry name" value="YaeB-like_sf"/>
</dbReference>
<keyword evidence="5" id="KW-1185">Reference proteome</keyword>
<dbReference type="CDD" id="cd09281">
    <property type="entry name" value="UPF0066"/>
    <property type="match status" value="1"/>
</dbReference>
<dbReference type="SUPFAM" id="SSF118196">
    <property type="entry name" value="YaeB-like"/>
    <property type="match status" value="1"/>
</dbReference>
<evidence type="ECO:0000259" key="3">
    <source>
        <dbReference type="PROSITE" id="PS51668"/>
    </source>
</evidence>
<dbReference type="GO" id="GO:0008168">
    <property type="term" value="F:methyltransferase activity"/>
    <property type="evidence" value="ECO:0007669"/>
    <property type="project" value="UniProtKB-KW"/>
</dbReference>
<dbReference type="EMBL" id="NMPM01000038">
    <property type="protein sequence ID" value="PAV26096.1"/>
    <property type="molecule type" value="Genomic_DNA"/>
</dbReference>
<keyword evidence="4" id="KW-0808">Transferase</keyword>
<accession>A0A2A2I466</accession>
<evidence type="ECO:0000313" key="5">
    <source>
        <dbReference type="Proteomes" id="UP000218332"/>
    </source>
</evidence>
<evidence type="ECO:0000256" key="2">
    <source>
        <dbReference type="ARBA" id="ARBA00033753"/>
    </source>
</evidence>
<dbReference type="NCBIfam" id="TIGR00104">
    <property type="entry name" value="tRNA_TsaA"/>
    <property type="match status" value="1"/>
</dbReference>
<dbReference type="InterPro" id="IPR036414">
    <property type="entry name" value="YaeB_N_sf"/>
</dbReference>
<proteinExistence type="inferred from homology"/>
<sequence length="241" mass="27572">MTGHSLTLEPIAITRSCFREKFAVPRQPGQTRHAHAELVIQPPYNREEAFRGLDDCSHLWLTFHFHEAGGWRPTVRPPRLGGNQKVGVFATRSPFRPNQLGLSVVRHHGLERRGKERVLLIQDHDLIDGTPIYDIKPYLPWADSHPEATMRWSGEAPQATHTVRFSAEAENRLAHLSPTSYPDFRQLITDLLTSDPRPGFRRGGNERRVYGVQLYDQDVRFRFDDDTVEVLDLIPVDQALA</sequence>
<comment type="caution">
    <text evidence="4">The sequence shown here is derived from an EMBL/GenBank/DDBJ whole genome shotgun (WGS) entry which is preliminary data.</text>
</comment>
<dbReference type="InterPro" id="IPR023370">
    <property type="entry name" value="TrmO-like_N"/>
</dbReference>
<dbReference type="PANTHER" id="PTHR12818">
    <property type="entry name" value="TRNA (ADENINE(37)-N6)-METHYLTRANSFERASE"/>
    <property type="match status" value="1"/>
</dbReference>
<dbReference type="PROSITE" id="PS01318">
    <property type="entry name" value="TSAA_1"/>
    <property type="match status" value="1"/>
</dbReference>
<dbReference type="InterPro" id="IPR041369">
    <property type="entry name" value="TrmO_C"/>
</dbReference>
<dbReference type="InterPro" id="IPR023368">
    <property type="entry name" value="UPF0066_cons_site"/>
</dbReference>
<dbReference type="PROSITE" id="PS51668">
    <property type="entry name" value="TSAA_2"/>
    <property type="match status" value="1"/>
</dbReference>
<keyword evidence="1" id="KW-0949">S-adenosyl-L-methionine</keyword>
<feature type="domain" description="TsaA-like" evidence="3">
    <location>
        <begin position="8"/>
        <end position="147"/>
    </location>
</feature>
<protein>
    <submittedName>
        <fullName evidence="4">tRNA (N6-threonylcarbamoyladenosine(37)-N6)-methyltransferase TrmO</fullName>
    </submittedName>
</protein>
<dbReference type="Gene3D" id="3.30.2310.10">
    <property type="entry name" value="YaeB-like"/>
    <property type="match status" value="1"/>
</dbReference>
<organism evidence="4 5">
    <name type="scientific">Tamilnaduibacter salinus</name>
    <dbReference type="NCBI Taxonomy" id="1484056"/>
    <lineage>
        <taxon>Bacteria</taxon>
        <taxon>Pseudomonadati</taxon>
        <taxon>Pseudomonadota</taxon>
        <taxon>Gammaproteobacteria</taxon>
        <taxon>Pseudomonadales</taxon>
        <taxon>Marinobacteraceae</taxon>
        <taxon>Tamilnaduibacter</taxon>
    </lineage>
</organism>
<dbReference type="GO" id="GO:0032259">
    <property type="term" value="P:methylation"/>
    <property type="evidence" value="ECO:0007669"/>
    <property type="project" value="UniProtKB-KW"/>
</dbReference>
<keyword evidence="4" id="KW-0489">Methyltransferase</keyword>
<dbReference type="RefSeq" id="WP_095610867.1">
    <property type="nucleotide sequence ID" value="NZ_NMPM01000038.1"/>
</dbReference>
<reference evidence="4 5" key="1">
    <citation type="submission" date="2017-07" db="EMBL/GenBank/DDBJ databases">
        <title>Tamlnaduibacter salinus (Mi-7) genome sequencing.</title>
        <authorList>
            <person name="Verma A."/>
            <person name="Krishnamurthi S."/>
        </authorList>
    </citation>
    <scope>NUCLEOTIDE SEQUENCE [LARGE SCALE GENOMIC DNA]</scope>
    <source>
        <strain evidence="4 5">Mi-7</strain>
    </source>
</reference>
<name>A0A2A2I466_9GAMM</name>
<evidence type="ECO:0000256" key="1">
    <source>
        <dbReference type="ARBA" id="ARBA00022691"/>
    </source>
</evidence>
<dbReference type="Pfam" id="PF01980">
    <property type="entry name" value="TrmO_N"/>
    <property type="match status" value="1"/>
</dbReference>
<dbReference type="Proteomes" id="UP000218332">
    <property type="component" value="Unassembled WGS sequence"/>
</dbReference>
<dbReference type="PANTHER" id="PTHR12818:SF0">
    <property type="entry name" value="TRNA (ADENINE(37)-N6)-METHYLTRANSFERASE"/>
    <property type="match status" value="1"/>
</dbReference>
<comment type="similarity">
    <text evidence="2">Belongs to the tRNA methyltransferase O family.</text>
</comment>
<dbReference type="AlphaFoldDB" id="A0A2A2I466"/>
<evidence type="ECO:0000313" key="4">
    <source>
        <dbReference type="EMBL" id="PAV26096.1"/>
    </source>
</evidence>